<protein>
    <recommendedName>
        <fullName evidence="2">DM2 domain-containing protein</fullName>
    </recommendedName>
</protein>
<evidence type="ECO:0000256" key="1">
    <source>
        <dbReference type="SAM" id="MobiDB-lite"/>
    </source>
</evidence>
<dbReference type="Gene3D" id="1.10.245.10">
    <property type="entry name" value="SWIB/MDM2 domain"/>
    <property type="match status" value="2"/>
</dbReference>
<dbReference type="SMART" id="SM00151">
    <property type="entry name" value="SWIB"/>
    <property type="match status" value="2"/>
</dbReference>
<sequence>MARTEIVKQLWAYIRRNNLQDPNNKRKIICNDELRLVFETDSTDMFKMNKLLAKHIRPLEAKKDSNRDSKKLKPVDSEPISPAETDVNQLPIILSDALVSFFGTGEKEMPSSEAVKRVWDHIKSNNLEDPANPTMILCDSKLKQLFGCESLTAMNRLTGL</sequence>
<dbReference type="CDD" id="cd10567">
    <property type="entry name" value="SWIB-MDM2_like"/>
    <property type="match status" value="2"/>
</dbReference>
<accession>A0A0D3H1V3</accession>
<dbReference type="InterPro" id="IPR003121">
    <property type="entry name" value="SWIB_MDM2_domain"/>
</dbReference>
<dbReference type="PANTHER" id="PTHR13844">
    <property type="entry name" value="SWI/SNF-RELATED MATRIX-ASSOCIATED ACTIN-DEPENDENT REGULATOR OF CHROMATIN SUBFAMILY D"/>
    <property type="match status" value="1"/>
</dbReference>
<keyword evidence="4" id="KW-1185">Reference proteome</keyword>
<feature type="region of interest" description="Disordered" evidence="1">
    <location>
        <begin position="60"/>
        <end position="83"/>
    </location>
</feature>
<dbReference type="AlphaFoldDB" id="A0A0D3H1V3"/>
<evidence type="ECO:0000313" key="3">
    <source>
        <dbReference type="EnsemblPlants" id="OBART08G19570.1"/>
    </source>
</evidence>
<dbReference type="HOGENOM" id="CLU_046065_2_1_1"/>
<dbReference type="STRING" id="65489.A0A0D3H1V3"/>
<dbReference type="InterPro" id="IPR036885">
    <property type="entry name" value="SWIB_MDM2_dom_sf"/>
</dbReference>
<feature type="domain" description="DM2" evidence="2">
    <location>
        <begin position="87"/>
        <end position="160"/>
    </location>
</feature>
<dbReference type="eggNOG" id="KOG1946">
    <property type="taxonomic scope" value="Eukaryota"/>
</dbReference>
<evidence type="ECO:0000313" key="4">
    <source>
        <dbReference type="Proteomes" id="UP000026960"/>
    </source>
</evidence>
<name>A0A0D3H1V3_9ORYZ</name>
<dbReference type="SUPFAM" id="SSF47592">
    <property type="entry name" value="SWIB/MDM2 domain"/>
    <property type="match status" value="2"/>
</dbReference>
<dbReference type="Proteomes" id="UP000026960">
    <property type="component" value="Chromosome 8"/>
</dbReference>
<feature type="compositionally biased region" description="Basic and acidic residues" evidence="1">
    <location>
        <begin position="60"/>
        <end position="76"/>
    </location>
</feature>
<reference evidence="3" key="1">
    <citation type="journal article" date="2009" name="Rice">
        <title>De Novo Next Generation Sequencing of Plant Genomes.</title>
        <authorList>
            <person name="Rounsley S."/>
            <person name="Marri P.R."/>
            <person name="Yu Y."/>
            <person name="He R."/>
            <person name="Sisneros N."/>
            <person name="Goicoechea J.L."/>
            <person name="Lee S.J."/>
            <person name="Angelova A."/>
            <person name="Kudrna D."/>
            <person name="Luo M."/>
            <person name="Affourtit J."/>
            <person name="Desany B."/>
            <person name="Knight J."/>
            <person name="Niazi F."/>
            <person name="Egholm M."/>
            <person name="Wing R.A."/>
        </authorList>
    </citation>
    <scope>NUCLEOTIDE SEQUENCE [LARGE SCALE GENOMIC DNA]</scope>
    <source>
        <strain evidence="3">cv. IRGC 105608</strain>
    </source>
</reference>
<dbReference type="EnsemblPlants" id="OBART08G19570.1">
    <property type="protein sequence ID" value="OBART08G19570.1"/>
    <property type="gene ID" value="OBART08G19570"/>
</dbReference>
<evidence type="ECO:0000259" key="2">
    <source>
        <dbReference type="PROSITE" id="PS51925"/>
    </source>
</evidence>
<dbReference type="PaxDb" id="65489-OBART08G19570.1"/>
<proteinExistence type="predicted"/>
<dbReference type="PROSITE" id="PS51925">
    <property type="entry name" value="SWIB_MDM2"/>
    <property type="match status" value="2"/>
</dbReference>
<organism evidence="3">
    <name type="scientific">Oryza barthii</name>
    <dbReference type="NCBI Taxonomy" id="65489"/>
    <lineage>
        <taxon>Eukaryota</taxon>
        <taxon>Viridiplantae</taxon>
        <taxon>Streptophyta</taxon>
        <taxon>Embryophyta</taxon>
        <taxon>Tracheophyta</taxon>
        <taxon>Spermatophyta</taxon>
        <taxon>Magnoliopsida</taxon>
        <taxon>Liliopsida</taxon>
        <taxon>Poales</taxon>
        <taxon>Poaceae</taxon>
        <taxon>BOP clade</taxon>
        <taxon>Oryzoideae</taxon>
        <taxon>Oryzeae</taxon>
        <taxon>Oryzinae</taxon>
        <taxon>Oryza</taxon>
    </lineage>
</organism>
<dbReference type="InterPro" id="IPR019835">
    <property type="entry name" value="SWIB_domain"/>
</dbReference>
<feature type="domain" description="DM2" evidence="2">
    <location>
        <begin position="1"/>
        <end position="58"/>
    </location>
</feature>
<dbReference type="Pfam" id="PF02201">
    <property type="entry name" value="SWIB"/>
    <property type="match status" value="2"/>
</dbReference>
<dbReference type="Gramene" id="OBART08G19570.1">
    <property type="protein sequence ID" value="OBART08G19570.1"/>
    <property type="gene ID" value="OBART08G19570"/>
</dbReference>
<reference evidence="3" key="2">
    <citation type="submission" date="2015-03" db="UniProtKB">
        <authorList>
            <consortium name="EnsemblPlants"/>
        </authorList>
    </citation>
    <scope>IDENTIFICATION</scope>
</reference>